<feature type="transmembrane region" description="Helical" evidence="1">
    <location>
        <begin position="329"/>
        <end position="355"/>
    </location>
</feature>
<feature type="transmembrane region" description="Helical" evidence="1">
    <location>
        <begin position="376"/>
        <end position="401"/>
    </location>
</feature>
<dbReference type="EMBL" id="CAXJRC010000022">
    <property type="protein sequence ID" value="CAL2106985.1"/>
    <property type="molecule type" value="Genomic_DNA"/>
</dbReference>
<reference evidence="2 3" key="1">
    <citation type="submission" date="2024-05" db="EMBL/GenBank/DDBJ databases">
        <authorList>
            <person name="Duchaud E."/>
        </authorList>
    </citation>
    <scope>NUCLEOTIDE SEQUENCE [LARGE SCALE GENOMIC DNA]</scope>
    <source>
        <strain evidence="2">Ena-SAMPLE-TAB-13-05-2024-13:56:06:370-140305</strain>
    </source>
</reference>
<gene>
    <name evidence="2" type="ORF">T190115A13A_20265</name>
</gene>
<keyword evidence="1" id="KW-0472">Membrane</keyword>
<name>A0ABP1F9E6_9FLAO</name>
<dbReference type="Proteomes" id="UP001497602">
    <property type="component" value="Unassembled WGS sequence"/>
</dbReference>
<organism evidence="2 3">
    <name type="scientific">Tenacibaculum vairaonense</name>
    <dbReference type="NCBI Taxonomy" id="3137860"/>
    <lineage>
        <taxon>Bacteria</taxon>
        <taxon>Pseudomonadati</taxon>
        <taxon>Bacteroidota</taxon>
        <taxon>Flavobacteriia</taxon>
        <taxon>Flavobacteriales</taxon>
        <taxon>Flavobacteriaceae</taxon>
        <taxon>Tenacibaculum</taxon>
    </lineage>
</organism>
<evidence type="ECO:0000256" key="1">
    <source>
        <dbReference type="SAM" id="Phobius"/>
    </source>
</evidence>
<comment type="caution">
    <text evidence="2">The sequence shown here is derived from an EMBL/GenBank/DDBJ whole genome shotgun (WGS) entry which is preliminary data.</text>
</comment>
<keyword evidence="3" id="KW-1185">Reference proteome</keyword>
<dbReference type="InterPro" id="IPR005625">
    <property type="entry name" value="PepSY-ass_TM"/>
</dbReference>
<evidence type="ECO:0000313" key="2">
    <source>
        <dbReference type="EMBL" id="CAL2106985.1"/>
    </source>
</evidence>
<dbReference type="PANTHER" id="PTHR34219">
    <property type="entry name" value="IRON-REGULATED INNER MEMBRANE PROTEIN-RELATED"/>
    <property type="match status" value="1"/>
</dbReference>
<keyword evidence="1" id="KW-0812">Transmembrane</keyword>
<accession>A0ABP1F9E6</accession>
<dbReference type="Pfam" id="PF03929">
    <property type="entry name" value="PepSY_TM"/>
    <property type="match status" value="1"/>
</dbReference>
<dbReference type="PANTHER" id="PTHR34219:SF1">
    <property type="entry name" value="PEPSY DOMAIN-CONTAINING PROTEIN"/>
    <property type="match status" value="1"/>
</dbReference>
<proteinExistence type="predicted"/>
<evidence type="ECO:0000313" key="3">
    <source>
        <dbReference type="Proteomes" id="UP001497602"/>
    </source>
</evidence>
<sequence length="413" mass="46699">MKNRKLNQWLWKWHFLAGIISLPFVLVLSITGAVYLFNPEVEKEVKSKAQLVSKKQGKLISYQKQWQVAKKNMKKRPTAMIIPNEKGMGVEFVSGRFSHKSSLFVDPYTGNAMGSFSPKSTWMYTVRKLHGELLGGKVGTKIVELIACWMIVLIITGLYVWWPFKRGIQGVFTIRFKEGKRILFRDMHAVLGFWMSFLLLLTLAGGLPWTDVFGGNFKWVQKVTNTGYPKTWSGRGLKSEVGEKPLSLDDMFLIAKKQNLEGVISIGLPKSEASTFSVSNETYNLGARKMLHFDQYTGALIKSHVWSDVGVLMRARMWVMAFHQGQFGSWNWCLMFGIAIVLTIMSLAAIISYLYRKPKDGFGVPKVSKGFKLSTAFVVLIGLVAIVLPLFGVSLVLLIIYEYLKKKRAVVTN</sequence>
<feature type="transmembrane region" description="Helical" evidence="1">
    <location>
        <begin position="183"/>
        <end position="209"/>
    </location>
</feature>
<feature type="transmembrane region" description="Helical" evidence="1">
    <location>
        <begin position="142"/>
        <end position="162"/>
    </location>
</feature>
<feature type="transmembrane region" description="Helical" evidence="1">
    <location>
        <begin position="12"/>
        <end position="37"/>
    </location>
</feature>
<keyword evidence="1" id="KW-1133">Transmembrane helix</keyword>
<protein>
    <submittedName>
        <fullName evidence="2">Uncharacterized iron-regulated membrane protein</fullName>
    </submittedName>
</protein>
<dbReference type="RefSeq" id="WP_348738667.1">
    <property type="nucleotide sequence ID" value="NZ_CAXJRC010000022.1"/>
</dbReference>